<dbReference type="eggNOG" id="ENOG5033J1V">
    <property type="taxonomic scope" value="Bacteria"/>
</dbReference>
<organism evidence="1 2">
    <name type="scientific">Actinomyces massiliensis F0489</name>
    <dbReference type="NCBI Taxonomy" id="1125718"/>
    <lineage>
        <taxon>Bacteria</taxon>
        <taxon>Bacillati</taxon>
        <taxon>Actinomycetota</taxon>
        <taxon>Actinomycetes</taxon>
        <taxon>Actinomycetales</taxon>
        <taxon>Actinomycetaceae</taxon>
        <taxon>Actinomyces</taxon>
    </lineage>
</organism>
<accession>J0NQF1</accession>
<name>J0NQF1_9ACTO</name>
<keyword evidence="2" id="KW-1185">Reference proteome</keyword>
<proteinExistence type="predicted"/>
<comment type="caution">
    <text evidence="1">The sequence shown here is derived from an EMBL/GenBank/DDBJ whole genome shotgun (WGS) entry which is preliminary data.</text>
</comment>
<sequence>MARTGMITMPRDLLRTAGARARALACVVPDGGVISGESAIWVHLGGEPPRTIQVAHPDHRGRTRAIDYSRMVIPPEEVELVGSMPCATLARAVVDVARTAPPVRAVESVLQARNAGLSSNRLRVALLTCQGASRRGGPRVRHIIDALDRIDIPPQHRVRREPLRGTGPQV</sequence>
<reference evidence="1 2" key="1">
    <citation type="submission" date="2012-05" db="EMBL/GenBank/DDBJ databases">
        <authorList>
            <person name="Harkins D.M."/>
            <person name="Madupu R."/>
            <person name="Durkin A.S."/>
            <person name="Torralba M."/>
            <person name="Methe B."/>
            <person name="Sutton G.G."/>
            <person name="Nelson K.E."/>
        </authorList>
    </citation>
    <scope>NUCLEOTIDE SEQUENCE [LARGE SCALE GENOMIC DNA]</scope>
    <source>
        <strain evidence="1 2">F0489</strain>
    </source>
</reference>
<dbReference type="PATRIC" id="fig|1125718.3.peg.512"/>
<protein>
    <submittedName>
        <fullName evidence="1">PF13338 domain protein</fullName>
    </submittedName>
</protein>
<dbReference type="AlphaFoldDB" id="J0NQF1"/>
<gene>
    <name evidence="1" type="ORF">HMPREF1318_0517</name>
</gene>
<dbReference type="EMBL" id="AKFT01000033">
    <property type="protein sequence ID" value="EJF47032.1"/>
    <property type="molecule type" value="Genomic_DNA"/>
</dbReference>
<evidence type="ECO:0000313" key="1">
    <source>
        <dbReference type="EMBL" id="EJF47032.1"/>
    </source>
</evidence>
<dbReference type="Proteomes" id="UP000002941">
    <property type="component" value="Unassembled WGS sequence"/>
</dbReference>
<evidence type="ECO:0000313" key="2">
    <source>
        <dbReference type="Proteomes" id="UP000002941"/>
    </source>
</evidence>